<reference evidence="1 2" key="1">
    <citation type="journal article" date="2019" name="Sci. Rep.">
        <title>Orb-weaving spider Araneus ventricosus genome elucidates the spidroin gene catalogue.</title>
        <authorList>
            <person name="Kono N."/>
            <person name="Nakamura H."/>
            <person name="Ohtoshi R."/>
            <person name="Moran D.A.P."/>
            <person name="Shinohara A."/>
            <person name="Yoshida Y."/>
            <person name="Fujiwara M."/>
            <person name="Mori M."/>
            <person name="Tomita M."/>
            <person name="Arakawa K."/>
        </authorList>
    </citation>
    <scope>NUCLEOTIDE SEQUENCE [LARGE SCALE GENOMIC DNA]</scope>
</reference>
<name>A0A4Y2R6S1_ARAVE</name>
<evidence type="ECO:0000313" key="2">
    <source>
        <dbReference type="Proteomes" id="UP000499080"/>
    </source>
</evidence>
<gene>
    <name evidence="1" type="ORF">AVEN_156370_1</name>
</gene>
<dbReference type="AlphaFoldDB" id="A0A4Y2R6S1"/>
<feature type="non-terminal residue" evidence="1">
    <location>
        <position position="1"/>
    </location>
</feature>
<dbReference type="Proteomes" id="UP000499080">
    <property type="component" value="Unassembled WGS sequence"/>
</dbReference>
<evidence type="ECO:0000313" key="1">
    <source>
        <dbReference type="EMBL" id="GBN71176.1"/>
    </source>
</evidence>
<comment type="caution">
    <text evidence="1">The sequence shown here is derived from an EMBL/GenBank/DDBJ whole genome shotgun (WGS) entry which is preliminary data.</text>
</comment>
<accession>A0A4Y2R6S1</accession>
<keyword evidence="2" id="KW-1185">Reference proteome</keyword>
<dbReference type="EMBL" id="BGPR01142813">
    <property type="protein sequence ID" value="GBN71176.1"/>
    <property type="molecule type" value="Genomic_DNA"/>
</dbReference>
<proteinExistence type="predicted"/>
<sequence>SGRSPSVAFFFEAVSPYFRSVYSPRRRHSEAALFDANITLFWGFTRPRYFRSSGFRMHLSDRLSSFLRHIKFECLAILKATFYLSSKCKLDFTLAGDRAVVWVRQYCSGFNPSLPLSDLAYVYPPTPAVTPSEENCERKTFAELRVVNNVFKNQLKLVEILYSI</sequence>
<protein>
    <submittedName>
        <fullName evidence="1">Uncharacterized protein</fullName>
    </submittedName>
</protein>
<organism evidence="1 2">
    <name type="scientific">Araneus ventricosus</name>
    <name type="common">Orbweaver spider</name>
    <name type="synonym">Epeira ventricosa</name>
    <dbReference type="NCBI Taxonomy" id="182803"/>
    <lineage>
        <taxon>Eukaryota</taxon>
        <taxon>Metazoa</taxon>
        <taxon>Ecdysozoa</taxon>
        <taxon>Arthropoda</taxon>
        <taxon>Chelicerata</taxon>
        <taxon>Arachnida</taxon>
        <taxon>Araneae</taxon>
        <taxon>Araneomorphae</taxon>
        <taxon>Entelegynae</taxon>
        <taxon>Araneoidea</taxon>
        <taxon>Araneidae</taxon>
        <taxon>Araneus</taxon>
    </lineage>
</organism>